<feature type="region of interest" description="Disordered" evidence="2">
    <location>
        <begin position="805"/>
        <end position="825"/>
    </location>
</feature>
<dbReference type="InParanoid" id="I7LZF0"/>
<keyword evidence="4" id="KW-1185">Reference proteome</keyword>
<keyword evidence="1" id="KW-0175">Coiled coil</keyword>
<evidence type="ECO:0000256" key="1">
    <source>
        <dbReference type="SAM" id="Coils"/>
    </source>
</evidence>
<feature type="region of interest" description="Disordered" evidence="2">
    <location>
        <begin position="756"/>
        <end position="788"/>
    </location>
</feature>
<reference evidence="4" key="1">
    <citation type="journal article" date="2006" name="PLoS Biol.">
        <title>Macronuclear genome sequence of the ciliate Tetrahymena thermophila, a model eukaryote.</title>
        <authorList>
            <person name="Eisen J.A."/>
            <person name="Coyne R.S."/>
            <person name="Wu M."/>
            <person name="Wu D."/>
            <person name="Thiagarajan M."/>
            <person name="Wortman J.R."/>
            <person name="Badger J.H."/>
            <person name="Ren Q."/>
            <person name="Amedeo P."/>
            <person name="Jones K.M."/>
            <person name="Tallon L.J."/>
            <person name="Delcher A.L."/>
            <person name="Salzberg S.L."/>
            <person name="Silva J.C."/>
            <person name="Haas B.J."/>
            <person name="Majoros W.H."/>
            <person name="Farzad M."/>
            <person name="Carlton J.M."/>
            <person name="Smith R.K. Jr."/>
            <person name="Garg J."/>
            <person name="Pearlman R.E."/>
            <person name="Karrer K.M."/>
            <person name="Sun L."/>
            <person name="Manning G."/>
            <person name="Elde N.C."/>
            <person name="Turkewitz A.P."/>
            <person name="Asai D.J."/>
            <person name="Wilkes D.E."/>
            <person name="Wang Y."/>
            <person name="Cai H."/>
            <person name="Collins K."/>
            <person name="Stewart B.A."/>
            <person name="Lee S.R."/>
            <person name="Wilamowska K."/>
            <person name="Weinberg Z."/>
            <person name="Ruzzo W.L."/>
            <person name="Wloga D."/>
            <person name="Gaertig J."/>
            <person name="Frankel J."/>
            <person name="Tsao C.-C."/>
            <person name="Gorovsky M.A."/>
            <person name="Keeling P.J."/>
            <person name="Waller R.F."/>
            <person name="Patron N.J."/>
            <person name="Cherry J.M."/>
            <person name="Stover N.A."/>
            <person name="Krieger C.J."/>
            <person name="del Toro C."/>
            <person name="Ryder H.F."/>
            <person name="Williamson S.C."/>
            <person name="Barbeau R.A."/>
            <person name="Hamilton E.P."/>
            <person name="Orias E."/>
        </authorList>
    </citation>
    <scope>NUCLEOTIDE SEQUENCE [LARGE SCALE GENOMIC DNA]</scope>
    <source>
        <strain evidence="4">SB210</strain>
    </source>
</reference>
<dbReference type="KEGG" id="tet:TTHERM_00825570"/>
<feature type="compositionally biased region" description="Low complexity" evidence="2">
    <location>
        <begin position="140"/>
        <end position="156"/>
    </location>
</feature>
<organism evidence="3 4">
    <name type="scientific">Tetrahymena thermophila (strain SB210)</name>
    <dbReference type="NCBI Taxonomy" id="312017"/>
    <lineage>
        <taxon>Eukaryota</taxon>
        <taxon>Sar</taxon>
        <taxon>Alveolata</taxon>
        <taxon>Ciliophora</taxon>
        <taxon>Intramacronucleata</taxon>
        <taxon>Oligohymenophorea</taxon>
        <taxon>Hymenostomatida</taxon>
        <taxon>Tetrahymenina</taxon>
        <taxon>Tetrahymenidae</taxon>
        <taxon>Tetrahymena</taxon>
    </lineage>
</organism>
<name>I7LZF0_TETTS</name>
<feature type="region of interest" description="Disordered" evidence="2">
    <location>
        <begin position="113"/>
        <end position="159"/>
    </location>
</feature>
<evidence type="ECO:0000256" key="2">
    <source>
        <dbReference type="SAM" id="MobiDB-lite"/>
    </source>
</evidence>
<dbReference type="RefSeq" id="XP_001031425.2">
    <property type="nucleotide sequence ID" value="XM_001031425.2"/>
</dbReference>
<dbReference type="GeneID" id="7830334"/>
<proteinExistence type="predicted"/>
<dbReference type="Proteomes" id="UP000009168">
    <property type="component" value="Unassembled WGS sequence"/>
</dbReference>
<feature type="compositionally biased region" description="Low complexity" evidence="2">
    <location>
        <begin position="805"/>
        <end position="817"/>
    </location>
</feature>
<feature type="region of interest" description="Disordered" evidence="2">
    <location>
        <begin position="987"/>
        <end position="1036"/>
    </location>
</feature>
<evidence type="ECO:0000313" key="3">
    <source>
        <dbReference type="EMBL" id="EAR83762.2"/>
    </source>
</evidence>
<feature type="compositionally biased region" description="Polar residues" evidence="2">
    <location>
        <begin position="113"/>
        <end position="127"/>
    </location>
</feature>
<gene>
    <name evidence="3" type="ORF">TTHERM_00825570</name>
</gene>
<feature type="compositionally biased region" description="Low complexity" evidence="2">
    <location>
        <begin position="756"/>
        <end position="766"/>
    </location>
</feature>
<accession>I7LZF0</accession>
<dbReference type="EMBL" id="GG662507">
    <property type="protein sequence ID" value="EAR83762.2"/>
    <property type="molecule type" value="Genomic_DNA"/>
</dbReference>
<protein>
    <submittedName>
        <fullName evidence="3">Endo-1,4-beta-xylanase xylA, putative</fullName>
    </submittedName>
</protein>
<feature type="compositionally biased region" description="Polar residues" evidence="2">
    <location>
        <begin position="767"/>
        <end position="788"/>
    </location>
</feature>
<evidence type="ECO:0000313" key="4">
    <source>
        <dbReference type="Proteomes" id="UP000009168"/>
    </source>
</evidence>
<feature type="compositionally biased region" description="Polar residues" evidence="2">
    <location>
        <begin position="586"/>
        <end position="611"/>
    </location>
</feature>
<sequence length="1673" mass="194632">MRVSINQPIQTQKDQETQKADVGIQFQNIFQEQNQINTAQSNSKNPIKKPFQNFIISKYEAMSDRDFKKVPISFINQIYKIQSIDLKKLHQEASKPIQEMSQSSVQFYQTKHSLQQNSGSNKMNQTLDNRHFHSNNKFGFSPQSSLSNSPTSSFLQDQKSNSSRSLSLIQRLDQNNIDSIKEENIPIREEHNTVKIKKATSVLTQPSFQGSYQHSRNLIKTQNVELRSCINKNNFNTNKLFLRQQRQSQQNTQFPNIFKQVDNNQLNEIKDLQFRKDFKDWQQQFINPNEKQNFSQNFSKISDRDIQNNLTSIQLSSSKTKIEQKAFNKMSQNIHSFTSRNQIDSINLKEENDKQIDPNSNIKEHSLNSEKLHEYFFASQYKNSSQNNQLLSDKNQSKEFQNHLQKNQFNLNQSTSQSQVTKNNLQKNSQIQRVQSPLIQNFSEKLNSSISKANSETIQNIQKFSVTQNNFFNQQDGEQDRIKTENKLFSQNKKNLTIQINKLSNQNSCEFNKSSEVDISQDNPQSTKNIQKNNLLESNKASQQETINVDNQNQEQRQVKINESKFVLHKPYTYKKNKVYLKNLQKNNTSPATSPSQIKQTTGKKSPVTPSDNKKSMENPNQVLAQQFFQNSPTLSKNKSQFSKQQESLSIISCDEVNEKDIKTNTIFRSQEKETQSNKIKNEIEEIKSAFVRAILEEQVFMYQENYASLETKIFERKRQEHQISFKTNMNLGDSQKNQNNKQFPLLQEIQQLKKNQSNNQTTNKNIDLSHSPQLNKGSPKGSQTPKLSNLEDVFFQVRRSSMQLNKQNQNTQQSSQEGDQDFDNHSQFKNQAITDITKQNNELSMRRSQFSNLNFTSASTDQLQSLNNPFPELKIQIQNKNFDSEQTPQNQKRNSKVNNDLNKFQSQVNESGQSSTNSPTLQKSTQKQSISMFSKMHNPLMHMNRRQSKIVVIDSDLKLGISNNNDNNSQTNSPTNINENYKKSCLSKQQSNNTEESVDSQSSSRKNSLNNIDQNNKSVSVKQSSETQKTEQNSLNTIQKISTPISNKNNQQALLNIGFEDILKNYYEKLDQEEDKNSTSSIRDLNNNYNNGSHVSLNFPNYQQQSGFQQNSPNKVQNQEMQIKRLGSIQRYQSFESRSSFVNSPKSQSNRVRPQINQTDQPSKQKGLATIYIELNEIMNSHILQNLTLSEKLSSLLEFYNIKMQNLQHYYSVFLKFVLIDDSKVFNPDTFASFKIHYQVFEQLQIILIETLKSLNYNTHAIEQIIERLEYQKKYITEGLLVNEIGGSSGILKTIVESLEELNQKLPYNFSSQLSAEEKTATLTRVVTIICNQERLFNINANNYINSIDQKSNFDIEMQPYLHYFKDFGQKEFYCLKLTFYTSLKQRGYRQQTIFRFLEQFEKARYKISSTLTMSNLLKDKQVYDQLVQDYIWKIQQDNQMCQAFENNKEVIQFFCHSVILEFIYSLHGRFDLYFLLSKLPHLTSSHLSKLASFLTGIVDYRGLSQHFINDIKIKFLKMSYKLDLDKSPITLIKQETNNINFLEDLIQEINSIMHKDECFESFIQKFPEDKISLTIADTTQLQSGLRALNFFLLTLLSEFDIYSIQDLHSALQAFNVSITIPIQWKIAIEFALNNMKIPYKISQKIIELISLQFSLLYKNTQYEQFNQVLLN</sequence>
<feature type="region of interest" description="Disordered" evidence="2">
    <location>
        <begin position="908"/>
        <end position="930"/>
    </location>
</feature>
<feature type="region of interest" description="Disordered" evidence="2">
    <location>
        <begin position="1141"/>
        <end position="1163"/>
    </location>
</feature>
<feature type="region of interest" description="Disordered" evidence="2">
    <location>
        <begin position="586"/>
        <end position="618"/>
    </location>
</feature>
<dbReference type="STRING" id="312017.I7LZF0"/>
<feature type="coiled-coil region" evidence="1">
    <location>
        <begin position="670"/>
        <end position="713"/>
    </location>
</feature>